<dbReference type="PANTHER" id="PTHR10492">
    <property type="match status" value="1"/>
</dbReference>
<evidence type="ECO:0000256" key="2">
    <source>
        <dbReference type="SAM" id="MobiDB-lite"/>
    </source>
</evidence>
<dbReference type="EMBL" id="CAGA01000033">
    <property type="protein sequence ID" value="CCE31674.1"/>
    <property type="molecule type" value="Genomic_DNA"/>
</dbReference>
<dbReference type="InterPro" id="IPR010285">
    <property type="entry name" value="DNA_helicase_pif1-like_DEAD"/>
</dbReference>
<keyword evidence="1" id="KW-0347">Helicase</keyword>
<dbReference type="GO" id="GO:0006281">
    <property type="term" value="P:DNA repair"/>
    <property type="evidence" value="ECO:0007669"/>
    <property type="project" value="UniProtKB-KW"/>
</dbReference>
<dbReference type="eggNOG" id="KOG0987">
    <property type="taxonomic scope" value="Eukaryota"/>
</dbReference>
<evidence type="ECO:0000313" key="5">
    <source>
        <dbReference type="Proteomes" id="UP000016801"/>
    </source>
</evidence>
<dbReference type="GO" id="GO:0043139">
    <property type="term" value="F:5'-3' DNA helicase activity"/>
    <property type="evidence" value="ECO:0007669"/>
    <property type="project" value="UniProtKB-EC"/>
</dbReference>
<feature type="region of interest" description="Disordered" evidence="2">
    <location>
        <begin position="1"/>
        <end position="32"/>
    </location>
</feature>
<dbReference type="OrthoDB" id="4360910at2759"/>
<keyword evidence="1" id="KW-0233">DNA recombination</keyword>
<dbReference type="SUPFAM" id="SSF52540">
    <property type="entry name" value="P-loop containing nucleoside triphosphate hydrolases"/>
    <property type="match status" value="1"/>
</dbReference>
<organism evidence="4 5">
    <name type="scientific">Claviceps purpurea (strain 20.1)</name>
    <name type="common">Ergot fungus</name>
    <name type="synonym">Sphacelia segetum</name>
    <dbReference type="NCBI Taxonomy" id="1111077"/>
    <lineage>
        <taxon>Eukaryota</taxon>
        <taxon>Fungi</taxon>
        <taxon>Dikarya</taxon>
        <taxon>Ascomycota</taxon>
        <taxon>Pezizomycotina</taxon>
        <taxon>Sordariomycetes</taxon>
        <taxon>Hypocreomycetidae</taxon>
        <taxon>Hypocreales</taxon>
        <taxon>Clavicipitaceae</taxon>
        <taxon>Claviceps</taxon>
    </lineage>
</organism>
<sequence length="409" mass="46247">MHEGEEVHEEVPQGLLRDDHHRSRRVPELPPPLRRPAHINVELCGSIRSVKYLFKYVTKGTDRTTLAVKDRRDEITRYVKARYCVYFNCNLSASQLEEKAENTRSTLMGFFKWNTDHPETNFLYSDMPDRCVWKVEPGNRYWQWRKRGSGAIGRMYHCSPVAGERFYLRLLLTVVRGPKSFEDLYYYENERFPTYHAACVARGLAVNDNEWFACFDTSIVACTESALRTMFLIGLREQMIANPLAIWDRSSLGLRPLPARGKLTLAQFGLPAPAWDWTATHVAWSAGSATEDLAPRAARLRQQLNQDQETAFNAVTEAVRDDPSTAHFYLQGPGGTGKTFLYETLACHYRSEGKTVICAASTGIAALLLPGGRTSHSHFMLPIDLNADSTCNITKQSKTGPPGPPERNL</sequence>
<dbReference type="GO" id="GO:0005524">
    <property type="term" value="F:ATP binding"/>
    <property type="evidence" value="ECO:0007669"/>
    <property type="project" value="UniProtKB-KW"/>
</dbReference>
<dbReference type="STRING" id="1111077.M1WGC7"/>
<evidence type="ECO:0000313" key="4">
    <source>
        <dbReference type="EMBL" id="CCE31674.1"/>
    </source>
</evidence>
<dbReference type="InterPro" id="IPR027417">
    <property type="entry name" value="P-loop_NTPase"/>
</dbReference>
<evidence type="ECO:0000256" key="1">
    <source>
        <dbReference type="RuleBase" id="RU363044"/>
    </source>
</evidence>
<accession>M1WGC7</accession>
<dbReference type="PANTHER" id="PTHR10492:SF57">
    <property type="entry name" value="ATP-DEPENDENT DNA HELICASE"/>
    <property type="match status" value="1"/>
</dbReference>
<comment type="cofactor">
    <cofactor evidence="1">
        <name>Mg(2+)</name>
        <dbReference type="ChEBI" id="CHEBI:18420"/>
    </cofactor>
</comment>
<dbReference type="GO" id="GO:0016887">
    <property type="term" value="F:ATP hydrolysis activity"/>
    <property type="evidence" value="ECO:0007669"/>
    <property type="project" value="RHEA"/>
</dbReference>
<dbReference type="EC" id="5.6.2.3" evidence="1"/>
<protein>
    <recommendedName>
        <fullName evidence="1">ATP-dependent DNA helicase</fullName>
        <ecNumber evidence="1">5.6.2.3</ecNumber>
    </recommendedName>
</protein>
<comment type="catalytic activity">
    <reaction evidence="1">
        <text>ATP + H2O = ADP + phosphate + H(+)</text>
        <dbReference type="Rhea" id="RHEA:13065"/>
        <dbReference type="ChEBI" id="CHEBI:15377"/>
        <dbReference type="ChEBI" id="CHEBI:15378"/>
        <dbReference type="ChEBI" id="CHEBI:30616"/>
        <dbReference type="ChEBI" id="CHEBI:43474"/>
        <dbReference type="ChEBI" id="CHEBI:456216"/>
        <dbReference type="EC" id="5.6.2.3"/>
    </reaction>
</comment>
<keyword evidence="1" id="KW-0067">ATP-binding</keyword>
<keyword evidence="1" id="KW-0547">Nucleotide-binding</keyword>
<dbReference type="AlphaFoldDB" id="M1WGC7"/>
<gene>
    <name evidence="4" type="ORF">CPUR_05527</name>
</gene>
<feature type="compositionally biased region" description="Basic and acidic residues" evidence="2">
    <location>
        <begin position="1"/>
        <end position="27"/>
    </location>
</feature>
<comment type="caution">
    <text evidence="4">The sequence shown here is derived from an EMBL/GenBank/DDBJ whole genome shotgun (WGS) entry which is preliminary data.</text>
</comment>
<keyword evidence="1" id="KW-0227">DNA damage</keyword>
<name>M1WGC7_CLAP2</name>
<comment type="similarity">
    <text evidence="1">Belongs to the helicase family.</text>
</comment>
<keyword evidence="5" id="KW-1185">Reference proteome</keyword>
<keyword evidence="1" id="KW-0234">DNA repair</keyword>
<proteinExistence type="inferred from homology"/>
<dbReference type="GO" id="GO:0000723">
    <property type="term" value="P:telomere maintenance"/>
    <property type="evidence" value="ECO:0007669"/>
    <property type="project" value="InterPro"/>
</dbReference>
<dbReference type="GO" id="GO:0006310">
    <property type="term" value="P:DNA recombination"/>
    <property type="evidence" value="ECO:0007669"/>
    <property type="project" value="UniProtKB-KW"/>
</dbReference>
<dbReference type="HOGENOM" id="CLU_672691_0_0_1"/>
<feature type="domain" description="DNA helicase Pif1-like DEAD-box helicase" evidence="3">
    <location>
        <begin position="303"/>
        <end position="398"/>
    </location>
</feature>
<dbReference type="Gene3D" id="3.40.50.300">
    <property type="entry name" value="P-loop containing nucleotide triphosphate hydrolases"/>
    <property type="match status" value="1"/>
</dbReference>
<dbReference type="Proteomes" id="UP000016801">
    <property type="component" value="Unassembled WGS sequence"/>
</dbReference>
<reference evidence="4 5" key="1">
    <citation type="journal article" date="2013" name="PLoS Genet.">
        <title>Plant-symbiotic fungi as chemical engineers: Multi-genome analysis of the Clavicipitaceae reveals dynamics of alkaloid loci.</title>
        <authorList>
            <person name="Schardl C.L."/>
            <person name="Young C.A."/>
            <person name="Hesse U."/>
            <person name="Amyotte S.G."/>
            <person name="Andreeva K."/>
            <person name="Calie P.J."/>
            <person name="Fleetwood D.J."/>
            <person name="Haws D.C."/>
            <person name="Moore N."/>
            <person name="Oeser B."/>
            <person name="Panaccione D.G."/>
            <person name="Schweri K.K."/>
            <person name="Voisey C.R."/>
            <person name="Farman M.L."/>
            <person name="Jaromczyk J.W."/>
            <person name="Roe B.A."/>
            <person name="O'Sullivan D.M."/>
            <person name="Scott B."/>
            <person name="Tudzynski P."/>
            <person name="An Z."/>
            <person name="Arnaoudova E.G."/>
            <person name="Bullock C.T."/>
            <person name="Charlton N.D."/>
            <person name="Chen L."/>
            <person name="Cox M."/>
            <person name="Dinkins R.D."/>
            <person name="Florea S."/>
            <person name="Glenn A.E."/>
            <person name="Gordon A."/>
            <person name="Gueldener U."/>
            <person name="Harris D.R."/>
            <person name="Hollin W."/>
            <person name="Jaromczyk J."/>
            <person name="Johnson R.D."/>
            <person name="Khan A.K."/>
            <person name="Leistner E."/>
            <person name="Leuchtmann A."/>
            <person name="Li C."/>
            <person name="Liu J."/>
            <person name="Liu J."/>
            <person name="Liu M."/>
            <person name="Mace W."/>
            <person name="Machado C."/>
            <person name="Nagabhyru P."/>
            <person name="Pan J."/>
            <person name="Schmid J."/>
            <person name="Sugawara K."/>
            <person name="Steiner U."/>
            <person name="Takach J.E."/>
            <person name="Tanaka E."/>
            <person name="Webb J.S."/>
            <person name="Wilson E.V."/>
            <person name="Wiseman J.L."/>
            <person name="Yoshida R."/>
            <person name="Zeng Z."/>
        </authorList>
    </citation>
    <scope>NUCLEOTIDE SEQUENCE [LARGE SCALE GENOMIC DNA]</scope>
    <source>
        <strain evidence="4 5">20.1</strain>
    </source>
</reference>
<dbReference type="Pfam" id="PF05970">
    <property type="entry name" value="PIF1"/>
    <property type="match status" value="1"/>
</dbReference>
<keyword evidence="1" id="KW-0378">Hydrolase</keyword>
<evidence type="ECO:0000259" key="3">
    <source>
        <dbReference type="Pfam" id="PF05970"/>
    </source>
</evidence>